<evidence type="ECO:0000256" key="5">
    <source>
        <dbReference type="SAM" id="MobiDB-lite"/>
    </source>
</evidence>
<evidence type="ECO:0000256" key="1">
    <source>
        <dbReference type="ARBA" id="ARBA00004173"/>
    </source>
</evidence>
<dbReference type="PANTHER" id="PTHR13274:SF2">
    <property type="entry name" value="SMALL RIBOSOMAL SUBUNIT PROTEIN MS25"/>
    <property type="match status" value="1"/>
</dbReference>
<dbReference type="InterPro" id="IPR007741">
    <property type="entry name" value="Ribosomal_mL43/mS25/NADH_DH"/>
</dbReference>
<feature type="domain" description="Ribosomal protein/NADH dehydrogenase" evidence="6">
    <location>
        <begin position="40"/>
        <end position="149"/>
    </location>
</feature>
<name>A0ABP0DGE0_9PEZI</name>
<evidence type="ECO:0000256" key="2">
    <source>
        <dbReference type="ARBA" id="ARBA00022980"/>
    </source>
</evidence>
<dbReference type="Pfam" id="PF05047">
    <property type="entry name" value="L51_S25_CI-B8"/>
    <property type="match status" value="1"/>
</dbReference>
<comment type="subcellular location">
    <subcellularLocation>
        <location evidence="1">Mitochondrion</location>
    </subcellularLocation>
</comment>
<evidence type="ECO:0000259" key="6">
    <source>
        <dbReference type="SMART" id="SM00916"/>
    </source>
</evidence>
<comment type="caution">
    <text evidence="7">The sequence shown here is derived from an EMBL/GenBank/DDBJ whole genome shotgun (WGS) entry which is preliminary data.</text>
</comment>
<dbReference type="Proteomes" id="UP001642501">
    <property type="component" value="Unassembled WGS sequence"/>
</dbReference>
<keyword evidence="8" id="KW-1185">Reference proteome</keyword>
<feature type="region of interest" description="Disordered" evidence="5">
    <location>
        <begin position="90"/>
        <end position="118"/>
    </location>
</feature>
<keyword evidence="4" id="KW-0687">Ribonucleoprotein</keyword>
<dbReference type="InterPro" id="IPR036249">
    <property type="entry name" value="Thioredoxin-like_sf"/>
</dbReference>
<evidence type="ECO:0000313" key="7">
    <source>
        <dbReference type="EMBL" id="CAK7267324.1"/>
    </source>
</evidence>
<feature type="compositionally biased region" description="Polar residues" evidence="5">
    <location>
        <begin position="91"/>
        <end position="111"/>
    </location>
</feature>
<evidence type="ECO:0000256" key="4">
    <source>
        <dbReference type="ARBA" id="ARBA00023274"/>
    </source>
</evidence>
<organism evidence="7 8">
    <name type="scientific">Sporothrix epigloea</name>
    <dbReference type="NCBI Taxonomy" id="1892477"/>
    <lineage>
        <taxon>Eukaryota</taxon>
        <taxon>Fungi</taxon>
        <taxon>Dikarya</taxon>
        <taxon>Ascomycota</taxon>
        <taxon>Pezizomycotina</taxon>
        <taxon>Sordariomycetes</taxon>
        <taxon>Sordariomycetidae</taxon>
        <taxon>Ophiostomatales</taxon>
        <taxon>Ophiostomataceae</taxon>
        <taxon>Sporothrix</taxon>
    </lineage>
</organism>
<keyword evidence="3" id="KW-0496">Mitochondrion</keyword>
<proteinExistence type="predicted"/>
<sequence length="206" mass="22709">MVGVVRRMNKLKALLNLRHGPGAAILPANVTRLHLEFASRWNNGQYGPRKFWQTSLPRLKYWNPAIPMILNRTADTTGAATLTIYLRKTSGDSPKSASPVTPDTQPSSSFVGASPAPEQTPLEHTIQIDVKGLHSDEILKDLLSKTGASAVFPTAQEEADMRDNKDRTERSKVDREVMARYLYAQRREAAILAQAKSEAAAMKQAA</sequence>
<dbReference type="InterPro" id="IPR040049">
    <property type="entry name" value="Ribosomal_mS25/mL61"/>
</dbReference>
<dbReference type="PANTHER" id="PTHR13274">
    <property type="entry name" value="MITOCHONDRIAL RIBOSOMAL PROTEIN S25"/>
    <property type="match status" value="1"/>
</dbReference>
<dbReference type="SMART" id="SM00916">
    <property type="entry name" value="L51_S25_CI-B8"/>
    <property type="match status" value="1"/>
</dbReference>
<dbReference type="SUPFAM" id="SSF52833">
    <property type="entry name" value="Thioredoxin-like"/>
    <property type="match status" value="1"/>
</dbReference>
<evidence type="ECO:0000313" key="8">
    <source>
        <dbReference type="Proteomes" id="UP001642501"/>
    </source>
</evidence>
<accession>A0ABP0DGE0</accession>
<reference evidence="7 8" key="1">
    <citation type="submission" date="2024-01" db="EMBL/GenBank/DDBJ databases">
        <authorList>
            <person name="Allen C."/>
            <person name="Tagirdzhanova G."/>
        </authorList>
    </citation>
    <scope>NUCLEOTIDE SEQUENCE [LARGE SCALE GENOMIC DNA]</scope>
    <source>
        <strain evidence="7 8">CBS 573.63</strain>
    </source>
</reference>
<keyword evidence="2" id="KW-0689">Ribosomal protein</keyword>
<evidence type="ECO:0000256" key="3">
    <source>
        <dbReference type="ARBA" id="ARBA00023128"/>
    </source>
</evidence>
<protein>
    <recommendedName>
        <fullName evidence="6">Ribosomal protein/NADH dehydrogenase domain-containing protein</fullName>
    </recommendedName>
</protein>
<dbReference type="EMBL" id="CAWUOM010000034">
    <property type="protein sequence ID" value="CAK7267324.1"/>
    <property type="molecule type" value="Genomic_DNA"/>
</dbReference>
<gene>
    <name evidence="7" type="ORF">SEPCBS57363_002532</name>
</gene>